<sequence>HATGNMDRPGPYNPEPSKSSWQIVPTRIPHPPRAKSAPTAKQAKVEKASTKTPHTKEMKDDEASNSSLESGETRRKEPFRKSAPLNYVNSLSRENRFSALSDNDLDEVDMKTTTDPLPTTSATQTAPAKQIKPPPIFIPNVALAIGNTNFDYKAGKDSSVRINLPDKE</sequence>
<gene>
    <name evidence="2" type="ORF">AWZ03_015059</name>
</gene>
<keyword evidence="3" id="KW-1185">Reference proteome</keyword>
<protein>
    <submittedName>
        <fullName evidence="2">Uncharacterized protein</fullName>
    </submittedName>
</protein>
<organism evidence="2 3">
    <name type="scientific">Drosophila navojoa</name>
    <name type="common">Fruit fly</name>
    <dbReference type="NCBI Taxonomy" id="7232"/>
    <lineage>
        <taxon>Eukaryota</taxon>
        <taxon>Metazoa</taxon>
        <taxon>Ecdysozoa</taxon>
        <taxon>Arthropoda</taxon>
        <taxon>Hexapoda</taxon>
        <taxon>Insecta</taxon>
        <taxon>Pterygota</taxon>
        <taxon>Neoptera</taxon>
        <taxon>Endopterygota</taxon>
        <taxon>Diptera</taxon>
        <taxon>Brachycera</taxon>
        <taxon>Muscomorpha</taxon>
        <taxon>Ephydroidea</taxon>
        <taxon>Drosophilidae</taxon>
        <taxon>Drosophila</taxon>
    </lineage>
</organism>
<feature type="region of interest" description="Disordered" evidence="1">
    <location>
        <begin position="1"/>
        <end position="87"/>
    </location>
</feature>
<feature type="non-terminal residue" evidence="2">
    <location>
        <position position="1"/>
    </location>
</feature>
<evidence type="ECO:0000313" key="3">
    <source>
        <dbReference type="Proteomes" id="UP000295192"/>
    </source>
</evidence>
<feature type="compositionally biased region" description="Low complexity" evidence="1">
    <location>
        <begin position="113"/>
        <end position="125"/>
    </location>
</feature>
<dbReference type="Proteomes" id="UP000295192">
    <property type="component" value="Unassembled WGS sequence"/>
</dbReference>
<dbReference type="AlphaFoldDB" id="A0A484AP72"/>
<dbReference type="EMBL" id="LSRL02003113">
    <property type="protein sequence ID" value="TDG38519.1"/>
    <property type="molecule type" value="Genomic_DNA"/>
</dbReference>
<feature type="region of interest" description="Disordered" evidence="1">
    <location>
        <begin position="101"/>
        <end position="134"/>
    </location>
</feature>
<accession>A0A484AP72</accession>
<feature type="non-terminal residue" evidence="2">
    <location>
        <position position="168"/>
    </location>
</feature>
<name>A0A484AP72_DRONA</name>
<feature type="compositionally biased region" description="Basic and acidic residues" evidence="1">
    <location>
        <begin position="71"/>
        <end position="80"/>
    </location>
</feature>
<evidence type="ECO:0000313" key="2">
    <source>
        <dbReference type="EMBL" id="TDG38519.1"/>
    </source>
</evidence>
<proteinExistence type="predicted"/>
<dbReference type="OMA" id="SKSSWQI"/>
<evidence type="ECO:0000256" key="1">
    <source>
        <dbReference type="SAM" id="MobiDB-lite"/>
    </source>
</evidence>
<comment type="caution">
    <text evidence="2">The sequence shown here is derived from an EMBL/GenBank/DDBJ whole genome shotgun (WGS) entry which is preliminary data.</text>
</comment>
<feature type="compositionally biased region" description="Basic and acidic residues" evidence="1">
    <location>
        <begin position="43"/>
        <end position="62"/>
    </location>
</feature>
<reference evidence="2 3" key="1">
    <citation type="journal article" date="2019" name="J. Hered.">
        <title>An Improved Genome Assembly for Drosophila navojoa, the Basal Species in the mojavensis Cluster.</title>
        <authorList>
            <person name="Vanderlinde T."/>
            <person name="Dupim E.G."/>
            <person name="Nazario-Yepiz N.O."/>
            <person name="Carvalho A.B."/>
        </authorList>
    </citation>
    <scope>NUCLEOTIDE SEQUENCE [LARGE SCALE GENOMIC DNA]</scope>
    <source>
        <strain evidence="2">Navoj_Jal97</strain>
        <tissue evidence="2">Whole organism</tissue>
    </source>
</reference>